<dbReference type="EMBL" id="CM023481">
    <property type="protein sequence ID" value="KAH6948178.1"/>
    <property type="molecule type" value="Genomic_DNA"/>
</dbReference>
<proteinExistence type="predicted"/>
<comment type="caution">
    <text evidence="1">The sequence shown here is derived from an EMBL/GenBank/DDBJ whole genome shotgun (WGS) entry which is preliminary data.</text>
</comment>
<keyword evidence="2" id="KW-1185">Reference proteome</keyword>
<sequence length="73" mass="8305">MMSGTLNTAKTWSILRALVDPSDTKTQTQKHVLTHSFQDSPDFLLQEMKARYILAEASPQYHLYPHATDSPML</sequence>
<dbReference type="Proteomes" id="UP000821845">
    <property type="component" value="Chromosome 1"/>
</dbReference>
<organism evidence="1 2">
    <name type="scientific">Hyalomma asiaticum</name>
    <name type="common">Tick</name>
    <dbReference type="NCBI Taxonomy" id="266040"/>
    <lineage>
        <taxon>Eukaryota</taxon>
        <taxon>Metazoa</taxon>
        <taxon>Ecdysozoa</taxon>
        <taxon>Arthropoda</taxon>
        <taxon>Chelicerata</taxon>
        <taxon>Arachnida</taxon>
        <taxon>Acari</taxon>
        <taxon>Parasitiformes</taxon>
        <taxon>Ixodida</taxon>
        <taxon>Ixodoidea</taxon>
        <taxon>Ixodidae</taxon>
        <taxon>Hyalomminae</taxon>
        <taxon>Hyalomma</taxon>
    </lineage>
</organism>
<gene>
    <name evidence="1" type="ORF">HPB50_023128</name>
</gene>
<accession>A0ACB7TM93</accession>
<protein>
    <submittedName>
        <fullName evidence="1">Uncharacterized protein</fullName>
    </submittedName>
</protein>
<reference evidence="1" key="1">
    <citation type="submission" date="2020-05" db="EMBL/GenBank/DDBJ databases">
        <title>Large-scale comparative analyses of tick genomes elucidate their genetic diversity and vector capacities.</title>
        <authorList>
            <person name="Jia N."/>
            <person name="Wang J."/>
            <person name="Shi W."/>
            <person name="Du L."/>
            <person name="Sun Y."/>
            <person name="Zhan W."/>
            <person name="Jiang J."/>
            <person name="Wang Q."/>
            <person name="Zhang B."/>
            <person name="Ji P."/>
            <person name="Sakyi L.B."/>
            <person name="Cui X."/>
            <person name="Yuan T."/>
            <person name="Jiang B."/>
            <person name="Yang W."/>
            <person name="Lam T.T.-Y."/>
            <person name="Chang Q."/>
            <person name="Ding S."/>
            <person name="Wang X."/>
            <person name="Zhu J."/>
            <person name="Ruan X."/>
            <person name="Zhao L."/>
            <person name="Wei J."/>
            <person name="Que T."/>
            <person name="Du C."/>
            <person name="Cheng J."/>
            <person name="Dai P."/>
            <person name="Han X."/>
            <person name="Huang E."/>
            <person name="Gao Y."/>
            <person name="Liu J."/>
            <person name="Shao H."/>
            <person name="Ye R."/>
            <person name="Li L."/>
            <person name="Wei W."/>
            <person name="Wang X."/>
            <person name="Wang C."/>
            <person name="Yang T."/>
            <person name="Huo Q."/>
            <person name="Li W."/>
            <person name="Guo W."/>
            <person name="Chen H."/>
            <person name="Zhou L."/>
            <person name="Ni X."/>
            <person name="Tian J."/>
            <person name="Zhou Y."/>
            <person name="Sheng Y."/>
            <person name="Liu T."/>
            <person name="Pan Y."/>
            <person name="Xia L."/>
            <person name="Li J."/>
            <person name="Zhao F."/>
            <person name="Cao W."/>
        </authorList>
    </citation>
    <scope>NUCLEOTIDE SEQUENCE</scope>
    <source>
        <strain evidence="1">Hyas-2018</strain>
    </source>
</reference>
<evidence type="ECO:0000313" key="1">
    <source>
        <dbReference type="EMBL" id="KAH6948178.1"/>
    </source>
</evidence>
<name>A0ACB7TM93_HYAAI</name>
<evidence type="ECO:0000313" key="2">
    <source>
        <dbReference type="Proteomes" id="UP000821845"/>
    </source>
</evidence>